<evidence type="ECO:0000313" key="3">
    <source>
        <dbReference type="Proteomes" id="UP001460270"/>
    </source>
</evidence>
<feature type="compositionally biased region" description="Basic and acidic residues" evidence="1">
    <location>
        <begin position="347"/>
        <end position="369"/>
    </location>
</feature>
<accession>A0AAW0PZC4</accession>
<feature type="region of interest" description="Disordered" evidence="1">
    <location>
        <begin position="1"/>
        <end position="394"/>
    </location>
</feature>
<comment type="caution">
    <text evidence="2">The sequence shown here is derived from an EMBL/GenBank/DDBJ whole genome shotgun (WGS) entry which is preliminary data.</text>
</comment>
<dbReference type="Proteomes" id="UP001460270">
    <property type="component" value="Unassembled WGS sequence"/>
</dbReference>
<feature type="compositionally biased region" description="Low complexity" evidence="1">
    <location>
        <begin position="67"/>
        <end position="83"/>
    </location>
</feature>
<feature type="compositionally biased region" description="Basic and acidic residues" evidence="1">
    <location>
        <begin position="1"/>
        <end position="16"/>
    </location>
</feature>
<evidence type="ECO:0000313" key="2">
    <source>
        <dbReference type="EMBL" id="KAK7939001.1"/>
    </source>
</evidence>
<gene>
    <name evidence="2" type="ORF">WMY93_002327</name>
</gene>
<feature type="compositionally biased region" description="Basic and acidic residues" evidence="1">
    <location>
        <begin position="220"/>
        <end position="234"/>
    </location>
</feature>
<proteinExistence type="predicted"/>
<feature type="compositionally biased region" description="Basic residues" evidence="1">
    <location>
        <begin position="370"/>
        <end position="388"/>
    </location>
</feature>
<evidence type="ECO:0000256" key="1">
    <source>
        <dbReference type="SAM" id="MobiDB-lite"/>
    </source>
</evidence>
<feature type="compositionally biased region" description="Basic and acidic residues" evidence="1">
    <location>
        <begin position="299"/>
        <end position="333"/>
    </location>
</feature>
<feature type="compositionally biased region" description="Basic residues" evidence="1">
    <location>
        <begin position="17"/>
        <end position="39"/>
    </location>
</feature>
<sequence length="394" mass="46237">MEEKRERERGRGEERTKKKKEKERRRRKKRKGKKKKRERGRKEKANENPPDARSAEKRTESRAPTDSAHAAPSHNSSPAIAAARLDAQQHDQLLQEPPAHPTAQPDPPPHPTQPPPAAAETLEDHRHATTPQARRAQRETRTHKDSTERTETKARNDPTICSEEDINRNRAKRTSRNKRSVSKNKNKRPRQERKPSKKTQTNSTQASPTNETRTNAAPTRTHEAYRTAEDRESKNAQMPPIPHNDTQQFSRPKRHPKQEKRTKKNNAPKKLEHERRATGTRRAPLKSPENQQKRRQKEKARQTTQERESRERPGRHAEEEHDERETTRGRPKSETQCSSLKLKRTKNRETAEKTNELKSKIRRQTETLKNRRNQKKKRTGGRRRKTKKWKENEE</sequence>
<feature type="compositionally biased region" description="Basic and acidic residues" evidence="1">
    <location>
        <begin position="53"/>
        <end position="63"/>
    </location>
</feature>
<dbReference type="EMBL" id="JBBPFD010000002">
    <property type="protein sequence ID" value="KAK7939001.1"/>
    <property type="molecule type" value="Genomic_DNA"/>
</dbReference>
<feature type="compositionally biased region" description="Basic and acidic residues" evidence="1">
    <location>
        <begin position="136"/>
        <end position="156"/>
    </location>
</feature>
<feature type="compositionally biased region" description="Pro residues" evidence="1">
    <location>
        <begin position="98"/>
        <end position="117"/>
    </location>
</feature>
<feature type="compositionally biased region" description="Polar residues" evidence="1">
    <location>
        <begin position="198"/>
        <end position="218"/>
    </location>
</feature>
<organism evidence="2 3">
    <name type="scientific">Mugilogobius chulae</name>
    <name type="common">yellowstripe goby</name>
    <dbReference type="NCBI Taxonomy" id="88201"/>
    <lineage>
        <taxon>Eukaryota</taxon>
        <taxon>Metazoa</taxon>
        <taxon>Chordata</taxon>
        <taxon>Craniata</taxon>
        <taxon>Vertebrata</taxon>
        <taxon>Euteleostomi</taxon>
        <taxon>Actinopterygii</taxon>
        <taxon>Neopterygii</taxon>
        <taxon>Teleostei</taxon>
        <taxon>Neoteleostei</taxon>
        <taxon>Acanthomorphata</taxon>
        <taxon>Gobiaria</taxon>
        <taxon>Gobiiformes</taxon>
        <taxon>Gobioidei</taxon>
        <taxon>Gobiidae</taxon>
        <taxon>Gobionellinae</taxon>
        <taxon>Mugilogobius</taxon>
    </lineage>
</organism>
<keyword evidence="3" id="KW-1185">Reference proteome</keyword>
<feature type="compositionally biased region" description="Basic residues" evidence="1">
    <location>
        <begin position="251"/>
        <end position="267"/>
    </location>
</feature>
<reference evidence="3" key="1">
    <citation type="submission" date="2024-04" db="EMBL/GenBank/DDBJ databases">
        <title>Salinicola lusitanus LLJ914,a marine bacterium isolated from the Okinawa Trough.</title>
        <authorList>
            <person name="Li J."/>
        </authorList>
    </citation>
    <scope>NUCLEOTIDE SEQUENCE [LARGE SCALE GENOMIC DNA]</scope>
</reference>
<name>A0AAW0PZC4_9GOBI</name>
<dbReference type="AlphaFoldDB" id="A0AAW0PZC4"/>
<protein>
    <submittedName>
        <fullName evidence="2">Uncharacterized protein</fullName>
    </submittedName>
</protein>
<feature type="compositionally biased region" description="Basic residues" evidence="1">
    <location>
        <begin position="169"/>
        <end position="197"/>
    </location>
</feature>